<dbReference type="Proteomes" id="UP001500866">
    <property type="component" value="Unassembled WGS sequence"/>
</dbReference>
<keyword evidence="1" id="KW-1133">Transmembrane helix</keyword>
<dbReference type="SUPFAM" id="SSF103473">
    <property type="entry name" value="MFS general substrate transporter"/>
    <property type="match status" value="1"/>
</dbReference>
<dbReference type="InterPro" id="IPR046664">
    <property type="entry name" value="DUF6773"/>
</dbReference>
<feature type="transmembrane region" description="Helical" evidence="1">
    <location>
        <begin position="127"/>
        <end position="150"/>
    </location>
</feature>
<evidence type="ECO:0000256" key="1">
    <source>
        <dbReference type="SAM" id="Phobius"/>
    </source>
</evidence>
<gene>
    <name evidence="2" type="ORF">GCM10009001_25530</name>
</gene>
<dbReference type="InterPro" id="IPR036259">
    <property type="entry name" value="MFS_trans_sf"/>
</dbReference>
<feature type="transmembrane region" description="Helical" evidence="1">
    <location>
        <begin position="50"/>
        <end position="67"/>
    </location>
</feature>
<feature type="transmembrane region" description="Helical" evidence="1">
    <location>
        <begin position="94"/>
        <end position="115"/>
    </location>
</feature>
<protein>
    <recommendedName>
        <fullName evidence="4">TRAP-type C4-dicarboxylate transport system, small permease component</fullName>
    </recommendedName>
</protein>
<reference evidence="3" key="1">
    <citation type="journal article" date="2019" name="Int. J. Syst. Evol. Microbiol.">
        <title>The Global Catalogue of Microorganisms (GCM) 10K type strain sequencing project: providing services to taxonomists for standard genome sequencing and annotation.</title>
        <authorList>
            <consortium name="The Broad Institute Genomics Platform"/>
            <consortium name="The Broad Institute Genome Sequencing Center for Infectious Disease"/>
            <person name="Wu L."/>
            <person name="Ma J."/>
        </authorList>
    </citation>
    <scope>NUCLEOTIDE SEQUENCE [LARGE SCALE GENOMIC DNA]</scope>
    <source>
        <strain evidence="3">JCM 15395</strain>
    </source>
</reference>
<comment type="caution">
    <text evidence="2">The sequence shown here is derived from an EMBL/GenBank/DDBJ whole genome shotgun (WGS) entry which is preliminary data.</text>
</comment>
<accession>A0ABP3RCN3</accession>
<keyword evidence="1" id="KW-0472">Membrane</keyword>
<evidence type="ECO:0000313" key="2">
    <source>
        <dbReference type="EMBL" id="GAA0607129.1"/>
    </source>
</evidence>
<evidence type="ECO:0008006" key="4">
    <source>
        <dbReference type="Google" id="ProtNLM"/>
    </source>
</evidence>
<keyword evidence="3" id="KW-1185">Reference proteome</keyword>
<dbReference type="Pfam" id="PF20563">
    <property type="entry name" value="DUF6773"/>
    <property type="match status" value="1"/>
</dbReference>
<dbReference type="EMBL" id="BAAADS010000018">
    <property type="protein sequence ID" value="GAA0607129.1"/>
    <property type="molecule type" value="Genomic_DNA"/>
</dbReference>
<sequence>MGFFRKNNMKDERVINLQNKIYRELYILVLVICMISAIIKIFLYGMGTDAIYTEMIILLAQGVYYAFRSAGMGIFSDEVEMHDRTSKMPMEKKMLIKGLIFGVAIALFFGTRSAILYGENTGNPIYTFFLVMFVSLIIYVPFFVLVLVISHTAMKKKSDKAVEKQLDDMDEDGDSDEKH</sequence>
<organism evidence="2 3">
    <name type="scientific">Virgibacillus siamensis</name>
    <dbReference type="NCBI Taxonomy" id="480071"/>
    <lineage>
        <taxon>Bacteria</taxon>
        <taxon>Bacillati</taxon>
        <taxon>Bacillota</taxon>
        <taxon>Bacilli</taxon>
        <taxon>Bacillales</taxon>
        <taxon>Bacillaceae</taxon>
        <taxon>Virgibacillus</taxon>
    </lineage>
</organism>
<evidence type="ECO:0000313" key="3">
    <source>
        <dbReference type="Proteomes" id="UP001500866"/>
    </source>
</evidence>
<name>A0ABP3RCN3_9BACI</name>
<proteinExistence type="predicted"/>
<keyword evidence="1" id="KW-0812">Transmembrane</keyword>
<feature type="transmembrane region" description="Helical" evidence="1">
    <location>
        <begin position="21"/>
        <end position="44"/>
    </location>
</feature>
<dbReference type="RefSeq" id="WP_343813728.1">
    <property type="nucleotide sequence ID" value="NZ_BAAADS010000018.1"/>
</dbReference>